<reference evidence="3 4" key="1">
    <citation type="journal article" date="2023" name="J. Hered.">
        <title>Chromosome-level genome of the wood stork (Mycteria americana) provides insight into avian chromosome evolution.</title>
        <authorList>
            <person name="Flamio R. Jr."/>
            <person name="Ramstad K.M."/>
        </authorList>
    </citation>
    <scope>NUCLEOTIDE SEQUENCE [LARGE SCALE GENOMIC DNA]</scope>
    <source>
        <strain evidence="3">JAX WOST 10</strain>
    </source>
</reference>
<dbReference type="InterPro" id="IPR036179">
    <property type="entry name" value="Ig-like_dom_sf"/>
</dbReference>
<dbReference type="PROSITE" id="PS50835">
    <property type="entry name" value="IG_LIKE"/>
    <property type="match status" value="1"/>
</dbReference>
<dbReference type="EMBL" id="JAUNZN010000001">
    <property type="protein sequence ID" value="KAK4828594.1"/>
    <property type="molecule type" value="Genomic_DNA"/>
</dbReference>
<feature type="compositionally biased region" description="Basic and acidic residues" evidence="1">
    <location>
        <begin position="373"/>
        <end position="387"/>
    </location>
</feature>
<evidence type="ECO:0000259" key="2">
    <source>
        <dbReference type="PROSITE" id="PS50835"/>
    </source>
</evidence>
<evidence type="ECO:0000313" key="3">
    <source>
        <dbReference type="EMBL" id="KAK4828594.1"/>
    </source>
</evidence>
<evidence type="ECO:0000313" key="4">
    <source>
        <dbReference type="Proteomes" id="UP001333110"/>
    </source>
</evidence>
<dbReference type="AlphaFoldDB" id="A0AAN7NQF1"/>
<organism evidence="3 4">
    <name type="scientific">Mycteria americana</name>
    <name type="common">Wood stork</name>
    <dbReference type="NCBI Taxonomy" id="33587"/>
    <lineage>
        <taxon>Eukaryota</taxon>
        <taxon>Metazoa</taxon>
        <taxon>Chordata</taxon>
        <taxon>Craniata</taxon>
        <taxon>Vertebrata</taxon>
        <taxon>Euteleostomi</taxon>
        <taxon>Archelosauria</taxon>
        <taxon>Archosauria</taxon>
        <taxon>Dinosauria</taxon>
        <taxon>Saurischia</taxon>
        <taxon>Theropoda</taxon>
        <taxon>Coelurosauria</taxon>
        <taxon>Aves</taxon>
        <taxon>Neognathae</taxon>
        <taxon>Neoaves</taxon>
        <taxon>Aequornithes</taxon>
        <taxon>Ciconiiformes</taxon>
        <taxon>Ciconiidae</taxon>
        <taxon>Mycteria</taxon>
    </lineage>
</organism>
<evidence type="ECO:0000256" key="1">
    <source>
        <dbReference type="SAM" id="MobiDB-lite"/>
    </source>
</evidence>
<feature type="region of interest" description="Disordered" evidence="1">
    <location>
        <begin position="369"/>
        <end position="412"/>
    </location>
</feature>
<sequence>MSRTVEHYACKAAYHSASRALSQTVKYLSLEEKGAFVQLFSVKLQPTPDHYVSSLLCAWGNGMNSIGLSRDNPTLRLVGSGPAKFQGVWDGVSDALQQPPDAVIKEGGAVTLSCFQMGATCPYRPWYKQAQRKDTTLQLWKEKRQRTCVLREESEDKFQNHFKSCGSMGYRLSFSTDFASVDDSGTSYCAKIHIDSGAEEAEHKLLCTESDLMAGEILPRLSLESRVGSDETVRIPKANESLIVGDLHQVLSLWRSVTDALDPLTKLAHKGGNNFVSDLFMALSTTGVRDVPAMRQLHSLLATWAAFSWTFNASASWGKTLPEAQHDPLTEQKCIDSSPSGTEWRHLHIGSHSSEFLLEVNGKKEVLRKKKEERRQEVPSGKFEDPNHATSTCVRDLDSQSPRETEEVYTASKNEGTRLWKKKAIEGYEVERHRHLTALVPRNRLVLDGSLLL</sequence>
<feature type="domain" description="Ig-like" evidence="2">
    <location>
        <begin position="73"/>
        <end position="206"/>
    </location>
</feature>
<gene>
    <name evidence="3" type="ORF">QYF61_000046</name>
</gene>
<name>A0AAN7NQF1_MYCAM</name>
<proteinExistence type="predicted"/>
<protein>
    <recommendedName>
        <fullName evidence="2">Ig-like domain-containing protein</fullName>
    </recommendedName>
</protein>
<dbReference type="InterPro" id="IPR007110">
    <property type="entry name" value="Ig-like_dom"/>
</dbReference>
<accession>A0AAN7NQF1</accession>
<dbReference type="Gene3D" id="2.60.40.10">
    <property type="entry name" value="Immunoglobulins"/>
    <property type="match status" value="1"/>
</dbReference>
<comment type="caution">
    <text evidence="3">The sequence shown here is derived from an EMBL/GenBank/DDBJ whole genome shotgun (WGS) entry which is preliminary data.</text>
</comment>
<feature type="compositionally biased region" description="Basic and acidic residues" evidence="1">
    <location>
        <begin position="395"/>
        <end position="406"/>
    </location>
</feature>
<dbReference type="SUPFAM" id="SSF48726">
    <property type="entry name" value="Immunoglobulin"/>
    <property type="match status" value="1"/>
</dbReference>
<keyword evidence="4" id="KW-1185">Reference proteome</keyword>
<dbReference type="InterPro" id="IPR013783">
    <property type="entry name" value="Ig-like_fold"/>
</dbReference>
<dbReference type="Proteomes" id="UP001333110">
    <property type="component" value="Unassembled WGS sequence"/>
</dbReference>